<dbReference type="EMBL" id="JAGEUA010000007">
    <property type="protein sequence ID" value="KAL0970482.1"/>
    <property type="molecule type" value="Genomic_DNA"/>
</dbReference>
<proteinExistence type="predicted"/>
<gene>
    <name evidence="6" type="ORF">UPYG_G00242660</name>
</gene>
<accession>A0ABD0X1U1</accession>
<dbReference type="InterPro" id="IPR002893">
    <property type="entry name" value="Znf_MYND"/>
</dbReference>
<protein>
    <recommendedName>
        <fullName evidence="5">MYND-type domain-containing protein</fullName>
    </recommendedName>
</protein>
<evidence type="ECO:0000256" key="3">
    <source>
        <dbReference type="ARBA" id="ARBA00022833"/>
    </source>
</evidence>
<evidence type="ECO:0000313" key="6">
    <source>
        <dbReference type="EMBL" id="KAL0970482.1"/>
    </source>
</evidence>
<name>A0ABD0X1U1_UMBPY</name>
<feature type="domain" description="MYND-type" evidence="5">
    <location>
        <begin position="123"/>
        <end position="169"/>
    </location>
</feature>
<dbReference type="PROSITE" id="PS50865">
    <property type="entry name" value="ZF_MYND_2"/>
    <property type="match status" value="1"/>
</dbReference>
<dbReference type="PANTHER" id="PTHR47085:SF1">
    <property type="entry name" value="ZINC FINGER MYND DOMAIN-CONTAINING PROTEIN 15"/>
    <property type="match status" value="1"/>
</dbReference>
<dbReference type="GO" id="GO:0008270">
    <property type="term" value="F:zinc ion binding"/>
    <property type="evidence" value="ECO:0007669"/>
    <property type="project" value="UniProtKB-KW"/>
</dbReference>
<evidence type="ECO:0000313" key="7">
    <source>
        <dbReference type="Proteomes" id="UP001557470"/>
    </source>
</evidence>
<keyword evidence="3" id="KW-0862">Zinc</keyword>
<evidence type="ECO:0000256" key="1">
    <source>
        <dbReference type="ARBA" id="ARBA00022723"/>
    </source>
</evidence>
<evidence type="ECO:0000256" key="2">
    <source>
        <dbReference type="ARBA" id="ARBA00022771"/>
    </source>
</evidence>
<evidence type="ECO:0000256" key="4">
    <source>
        <dbReference type="PROSITE-ProRule" id="PRU00134"/>
    </source>
</evidence>
<organism evidence="6 7">
    <name type="scientific">Umbra pygmaea</name>
    <name type="common">Eastern mudminnow</name>
    <dbReference type="NCBI Taxonomy" id="75934"/>
    <lineage>
        <taxon>Eukaryota</taxon>
        <taxon>Metazoa</taxon>
        <taxon>Chordata</taxon>
        <taxon>Craniata</taxon>
        <taxon>Vertebrata</taxon>
        <taxon>Euteleostomi</taxon>
        <taxon>Actinopterygii</taxon>
        <taxon>Neopterygii</taxon>
        <taxon>Teleostei</taxon>
        <taxon>Protacanthopterygii</taxon>
        <taxon>Esociformes</taxon>
        <taxon>Umbridae</taxon>
        <taxon>Umbra</taxon>
    </lineage>
</organism>
<dbReference type="InterPro" id="IPR042989">
    <property type="entry name" value="ZMY15"/>
</dbReference>
<comment type="caution">
    <text evidence="6">The sequence shown here is derived from an EMBL/GenBank/DDBJ whole genome shotgun (WGS) entry which is preliminary data.</text>
</comment>
<keyword evidence="2 4" id="KW-0863">Zinc-finger</keyword>
<dbReference type="Proteomes" id="UP001557470">
    <property type="component" value="Unassembled WGS sequence"/>
</dbReference>
<evidence type="ECO:0000259" key="5">
    <source>
        <dbReference type="PROSITE" id="PS50865"/>
    </source>
</evidence>
<dbReference type="AlphaFoldDB" id="A0ABD0X1U1"/>
<sequence length="244" mass="26944">MVTDASGLPLGFDWLASGWAGLLSGCDVAEGDGNGPLDTTQRIVGLLRHCMEALMCGGLPRRPLTLLVNDRKLTRLLTRLEKAFTVLKVSLWPQALGDWCPEGALQEDRGEAFSMNCPPRHYCHLCKKYSFPSELEPCSGCEAVLYCSDLCSHADHTNSLDDAGHHRWCDQLACYMSRHSQLADMPFSYATGHSETFVPLKEEDNILLCTTAALNPGISPTKPLVPELNILNKRSLKIHIIDSY</sequence>
<dbReference type="PANTHER" id="PTHR47085">
    <property type="entry name" value="ZINC FINGER MYND DOMAIN-CONTAINING PROTEIN 15"/>
    <property type="match status" value="1"/>
</dbReference>
<keyword evidence="1" id="KW-0479">Metal-binding</keyword>
<dbReference type="Gene3D" id="6.10.140.2220">
    <property type="match status" value="1"/>
</dbReference>
<reference evidence="6 7" key="1">
    <citation type="submission" date="2024-06" db="EMBL/GenBank/DDBJ databases">
        <authorList>
            <person name="Pan Q."/>
            <person name="Wen M."/>
            <person name="Jouanno E."/>
            <person name="Zahm M."/>
            <person name="Klopp C."/>
            <person name="Cabau C."/>
            <person name="Louis A."/>
            <person name="Berthelot C."/>
            <person name="Parey E."/>
            <person name="Roest Crollius H."/>
            <person name="Montfort J."/>
            <person name="Robinson-Rechavi M."/>
            <person name="Bouchez O."/>
            <person name="Lampietro C."/>
            <person name="Lopez Roques C."/>
            <person name="Donnadieu C."/>
            <person name="Postlethwait J."/>
            <person name="Bobe J."/>
            <person name="Verreycken H."/>
            <person name="Guiguen Y."/>
        </authorList>
    </citation>
    <scope>NUCLEOTIDE SEQUENCE [LARGE SCALE GENOMIC DNA]</scope>
    <source>
        <strain evidence="6">Up_M1</strain>
        <tissue evidence="6">Testis</tissue>
    </source>
</reference>
<keyword evidence="7" id="KW-1185">Reference proteome</keyword>